<dbReference type="Gene3D" id="3.20.20.70">
    <property type="entry name" value="Aldolase class I"/>
    <property type="match status" value="1"/>
</dbReference>
<feature type="region of interest" description="Disordered" evidence="10">
    <location>
        <begin position="1"/>
        <end position="37"/>
    </location>
</feature>
<gene>
    <name evidence="11" type="ORF">HBH26_07915</name>
</gene>
<accession>A0ABX1CKQ4</accession>
<comment type="catalytic activity">
    <reaction evidence="9">
        <text>3 propionate 3-nitronate + 3 O2 + H2O = 3 3-oxopropanoate + 2 nitrate + nitrite + H2O2 + 3 H(+)</text>
        <dbReference type="Rhea" id="RHEA:57332"/>
        <dbReference type="ChEBI" id="CHEBI:15377"/>
        <dbReference type="ChEBI" id="CHEBI:15378"/>
        <dbReference type="ChEBI" id="CHEBI:15379"/>
        <dbReference type="ChEBI" id="CHEBI:16240"/>
        <dbReference type="ChEBI" id="CHEBI:16301"/>
        <dbReference type="ChEBI" id="CHEBI:17632"/>
        <dbReference type="ChEBI" id="CHEBI:33190"/>
        <dbReference type="ChEBI" id="CHEBI:136067"/>
    </reaction>
</comment>
<comment type="cofactor">
    <cofactor evidence="1">
        <name>FMN</name>
        <dbReference type="ChEBI" id="CHEBI:58210"/>
    </cofactor>
</comment>
<keyword evidence="12" id="KW-1185">Reference proteome</keyword>
<dbReference type="Proteomes" id="UP000732399">
    <property type="component" value="Unassembled WGS sequence"/>
</dbReference>
<evidence type="ECO:0000256" key="1">
    <source>
        <dbReference type="ARBA" id="ARBA00001917"/>
    </source>
</evidence>
<organism evidence="11 12">
    <name type="scientific">Sphingomonas corticis</name>
    <dbReference type="NCBI Taxonomy" id="2722791"/>
    <lineage>
        <taxon>Bacteria</taxon>
        <taxon>Pseudomonadati</taxon>
        <taxon>Pseudomonadota</taxon>
        <taxon>Alphaproteobacteria</taxon>
        <taxon>Sphingomonadales</taxon>
        <taxon>Sphingomonadaceae</taxon>
        <taxon>Sphingomonas</taxon>
    </lineage>
</organism>
<dbReference type="PANTHER" id="PTHR42747:SF3">
    <property type="entry name" value="NITRONATE MONOOXYGENASE-RELATED"/>
    <property type="match status" value="1"/>
</dbReference>
<keyword evidence="7 11" id="KW-0503">Monooxygenase</keyword>
<dbReference type="PANTHER" id="PTHR42747">
    <property type="entry name" value="NITRONATE MONOOXYGENASE-RELATED"/>
    <property type="match status" value="1"/>
</dbReference>
<comment type="similarity">
    <text evidence="2">Belongs to the nitronate monooxygenase family. NMO class I subfamily.</text>
</comment>
<feature type="compositionally biased region" description="Low complexity" evidence="10">
    <location>
        <begin position="25"/>
        <end position="35"/>
    </location>
</feature>
<keyword evidence="4" id="KW-0285">Flavoprotein</keyword>
<evidence type="ECO:0000256" key="5">
    <source>
        <dbReference type="ARBA" id="ARBA00022643"/>
    </source>
</evidence>
<reference evidence="11 12" key="1">
    <citation type="submission" date="2020-03" db="EMBL/GenBank/DDBJ databases">
        <authorList>
            <person name="Wang L."/>
            <person name="He N."/>
            <person name="Li Y."/>
            <person name="Fang Y."/>
            <person name="Zhang F."/>
        </authorList>
    </citation>
    <scope>NUCLEOTIDE SEQUENCE [LARGE SCALE GENOMIC DNA]</scope>
    <source>
        <strain evidence="11 12">36D10-4-7</strain>
    </source>
</reference>
<dbReference type="SUPFAM" id="SSF51412">
    <property type="entry name" value="Inosine monophosphate dehydrogenase (IMPDH)"/>
    <property type="match status" value="1"/>
</dbReference>
<sequence length="400" mass="40259">MRSGPSPTRRPRWRWPTRRSRARRSTSSVRSAAAGPRRERRATCCYNPAVPSLADRLPLAVPLIQAPMAGVSTPALAAAVCEAGALGSIALGATDAGGGRAMIAQLRARTARPFNVNLFVHAAPVTDAAREAAWLAWLAPLFARYGVAPPAALHAPYVRFDDDPAMLALLIETAPAVASFHFGLPSAAAVAALKARGVLLLATATSVTEGEAAVAAGIDVVVAQGIEAGGHRGLFDPAAPDDALGTLALTRLLVRRLPVPVVAAGGIMDGAGIAAALALGAAAAQLGTAFVACPESAAGDAYRAALAGPGAAHTVMTSLVSGRPARSLPTRFTALADAPMPPAYPIAYAAGKALHAAASATGEPGYGAQWAGQGAPLARAMPAAALVRMLAAELASCSLA</sequence>
<dbReference type="CDD" id="cd04730">
    <property type="entry name" value="NPD_like"/>
    <property type="match status" value="1"/>
</dbReference>
<comment type="caution">
    <text evidence="11">The sequence shown here is derived from an EMBL/GenBank/DDBJ whole genome shotgun (WGS) entry which is preliminary data.</text>
</comment>
<evidence type="ECO:0000256" key="7">
    <source>
        <dbReference type="ARBA" id="ARBA00023033"/>
    </source>
</evidence>
<proteinExistence type="inferred from homology"/>
<dbReference type="Pfam" id="PF03060">
    <property type="entry name" value="NMO"/>
    <property type="match status" value="1"/>
</dbReference>
<evidence type="ECO:0000313" key="12">
    <source>
        <dbReference type="Proteomes" id="UP000732399"/>
    </source>
</evidence>
<evidence type="ECO:0000256" key="3">
    <source>
        <dbReference type="ARBA" id="ARBA00022575"/>
    </source>
</evidence>
<evidence type="ECO:0000256" key="9">
    <source>
        <dbReference type="ARBA" id="ARBA00049401"/>
    </source>
</evidence>
<dbReference type="EMBL" id="JAAVJH010000004">
    <property type="protein sequence ID" value="NJR78508.1"/>
    <property type="molecule type" value="Genomic_DNA"/>
</dbReference>
<protein>
    <recommendedName>
        <fullName evidence="8">Propionate 3-nitronate monooxygenase</fullName>
    </recommendedName>
</protein>
<dbReference type="InterPro" id="IPR004136">
    <property type="entry name" value="NMO"/>
</dbReference>
<dbReference type="InterPro" id="IPR013785">
    <property type="entry name" value="Aldolase_TIM"/>
</dbReference>
<keyword evidence="6" id="KW-0560">Oxidoreductase</keyword>
<keyword evidence="3" id="KW-0216">Detoxification</keyword>
<feature type="compositionally biased region" description="Basic residues" evidence="10">
    <location>
        <begin position="9"/>
        <end position="24"/>
    </location>
</feature>
<evidence type="ECO:0000256" key="4">
    <source>
        <dbReference type="ARBA" id="ARBA00022630"/>
    </source>
</evidence>
<keyword evidence="5" id="KW-0288">FMN</keyword>
<dbReference type="GO" id="GO:0004497">
    <property type="term" value="F:monooxygenase activity"/>
    <property type="evidence" value="ECO:0007669"/>
    <property type="project" value="UniProtKB-KW"/>
</dbReference>
<evidence type="ECO:0000256" key="6">
    <source>
        <dbReference type="ARBA" id="ARBA00023002"/>
    </source>
</evidence>
<name>A0ABX1CKQ4_9SPHN</name>
<evidence type="ECO:0000313" key="11">
    <source>
        <dbReference type="EMBL" id="NJR78508.1"/>
    </source>
</evidence>
<evidence type="ECO:0000256" key="8">
    <source>
        <dbReference type="ARBA" id="ARBA00031155"/>
    </source>
</evidence>
<evidence type="ECO:0000256" key="10">
    <source>
        <dbReference type="SAM" id="MobiDB-lite"/>
    </source>
</evidence>
<evidence type="ECO:0000256" key="2">
    <source>
        <dbReference type="ARBA" id="ARBA00009881"/>
    </source>
</evidence>